<keyword evidence="1" id="KW-0812">Transmembrane</keyword>
<dbReference type="Pfam" id="PF02592">
    <property type="entry name" value="Vut_1"/>
    <property type="match status" value="1"/>
</dbReference>
<evidence type="ECO:0000256" key="1">
    <source>
        <dbReference type="HAMAP-Rule" id="MF_02088"/>
    </source>
</evidence>
<evidence type="ECO:0000313" key="3">
    <source>
        <dbReference type="Proteomes" id="UP000229362"/>
    </source>
</evidence>
<feature type="transmembrane region" description="Helical" evidence="1">
    <location>
        <begin position="32"/>
        <end position="54"/>
    </location>
</feature>
<dbReference type="GO" id="GO:0005886">
    <property type="term" value="C:plasma membrane"/>
    <property type="evidence" value="ECO:0007669"/>
    <property type="project" value="UniProtKB-SubCell"/>
</dbReference>
<keyword evidence="1" id="KW-0813">Transport</keyword>
<accession>A0A2M6VZZ7</accession>
<feature type="transmembrane region" description="Helical" evidence="1">
    <location>
        <begin position="7"/>
        <end position="26"/>
    </location>
</feature>
<keyword evidence="1" id="KW-1003">Cell membrane</keyword>
<feature type="transmembrane region" description="Helical" evidence="1">
    <location>
        <begin position="66"/>
        <end position="85"/>
    </location>
</feature>
<feature type="transmembrane region" description="Helical" evidence="1">
    <location>
        <begin position="105"/>
        <end position="128"/>
    </location>
</feature>
<feature type="transmembrane region" description="Helical" evidence="1">
    <location>
        <begin position="140"/>
        <end position="168"/>
    </location>
</feature>
<dbReference type="InterPro" id="IPR003744">
    <property type="entry name" value="YhhQ"/>
</dbReference>
<dbReference type="PANTHER" id="PTHR34300">
    <property type="entry name" value="QUEUOSINE PRECURSOR TRANSPORTER-RELATED"/>
    <property type="match status" value="1"/>
</dbReference>
<keyword evidence="1" id="KW-1133">Transmembrane helix</keyword>
<comment type="caution">
    <text evidence="2">The sequence shown here is derived from an EMBL/GenBank/DDBJ whole genome shotgun (WGS) entry which is preliminary data.</text>
</comment>
<dbReference type="GO" id="GO:0022857">
    <property type="term" value="F:transmembrane transporter activity"/>
    <property type="evidence" value="ECO:0007669"/>
    <property type="project" value="UniProtKB-UniRule"/>
</dbReference>
<protein>
    <recommendedName>
        <fullName evidence="1">Probable queuosine precursor transporter</fullName>
        <shortName evidence="1">Q precursor transporter</shortName>
    </recommendedName>
</protein>
<name>A0A2M6VZZ7_9BACT</name>
<keyword evidence="1" id="KW-0472">Membrane</keyword>
<dbReference type="HAMAP" id="MF_02088">
    <property type="entry name" value="Q_prec_transport"/>
    <property type="match status" value="1"/>
</dbReference>
<comment type="function">
    <text evidence="1">Involved in the import of queuosine (Q) precursors, required for Q precursor salvage.</text>
</comment>
<dbReference type="NCBIfam" id="TIGR00697">
    <property type="entry name" value="queuosine precursor transporter"/>
    <property type="match status" value="1"/>
</dbReference>
<evidence type="ECO:0000313" key="2">
    <source>
        <dbReference type="EMBL" id="PIT86075.1"/>
    </source>
</evidence>
<dbReference type="EMBL" id="PFBZ01000222">
    <property type="protein sequence ID" value="PIT86075.1"/>
    <property type="molecule type" value="Genomic_DNA"/>
</dbReference>
<organism evidence="2 3">
    <name type="scientific">Candidatus Magasanikbacteria bacterium CG10_big_fil_rev_8_21_14_0_10_43_6</name>
    <dbReference type="NCBI Taxonomy" id="1974650"/>
    <lineage>
        <taxon>Bacteria</taxon>
        <taxon>Candidatus Magasanikiibacteriota</taxon>
    </lineage>
</organism>
<gene>
    <name evidence="2" type="ORF">COU33_05155</name>
</gene>
<dbReference type="Proteomes" id="UP000229362">
    <property type="component" value="Unassembled WGS sequence"/>
</dbReference>
<comment type="subcellular location">
    <subcellularLocation>
        <location evidence="1">Cell membrane</location>
        <topology evidence="1">Multi-pass membrane protein</topology>
    </subcellularLocation>
</comment>
<feature type="transmembrane region" description="Helical" evidence="1">
    <location>
        <begin position="174"/>
        <end position="196"/>
    </location>
</feature>
<dbReference type="PANTHER" id="PTHR34300:SF2">
    <property type="entry name" value="QUEUOSINE PRECURSOR TRANSPORTER-RELATED"/>
    <property type="match status" value="1"/>
</dbReference>
<sequence length="223" mass="25220">MLKEHKYIDIITAAFATVLILSNIASAKIATIGWLSFDGGTILFPLAYIFGDILTEVYGYSRARRVIWIGFTMNLLMVLTFWLVGVLPPDAFWGMQDSYNNILGVVPRIVLGSLAAYLIGEFVNSYILAKMKIKTGGKKFWTRALGSTVVGQFLDTTVFLLIAFAGILPWELLGVIWITNYIFKIVVEILLLPVTYKVVAWLKEREHIDFFDTETDFHPIKLK</sequence>
<dbReference type="AlphaFoldDB" id="A0A2M6VZZ7"/>
<comment type="similarity">
    <text evidence="1">Belongs to the vitamin uptake transporter (VUT/ECF) (TC 2.A.88) family. Q precursor transporter subfamily.</text>
</comment>
<proteinExistence type="inferred from homology"/>
<reference evidence="3" key="1">
    <citation type="submission" date="2017-09" db="EMBL/GenBank/DDBJ databases">
        <title>Depth-based differentiation of microbial function through sediment-hosted aquifers and enrichment of novel symbionts in the deep terrestrial subsurface.</title>
        <authorList>
            <person name="Probst A.J."/>
            <person name="Ladd B."/>
            <person name="Jarett J.K."/>
            <person name="Geller-Mcgrath D.E."/>
            <person name="Sieber C.M.K."/>
            <person name="Emerson J.B."/>
            <person name="Anantharaman K."/>
            <person name="Thomas B.C."/>
            <person name="Malmstrom R."/>
            <person name="Stieglmeier M."/>
            <person name="Klingl A."/>
            <person name="Woyke T."/>
            <person name="Ryan C.M."/>
            <person name="Banfield J.F."/>
        </authorList>
    </citation>
    <scope>NUCLEOTIDE SEQUENCE [LARGE SCALE GENOMIC DNA]</scope>
</reference>